<dbReference type="Gene3D" id="3.40.50.2000">
    <property type="entry name" value="Glycogen Phosphorylase B"/>
    <property type="match status" value="2"/>
</dbReference>
<dbReference type="CDD" id="cd03794">
    <property type="entry name" value="GT4_WbuB-like"/>
    <property type="match status" value="1"/>
</dbReference>
<dbReference type="Pfam" id="PF13692">
    <property type="entry name" value="Glyco_trans_1_4"/>
    <property type="match status" value="1"/>
</dbReference>
<organism evidence="2 3">
    <name type="scientific">Gellertiella hungarica</name>
    <dbReference type="NCBI Taxonomy" id="1572859"/>
    <lineage>
        <taxon>Bacteria</taxon>
        <taxon>Pseudomonadati</taxon>
        <taxon>Pseudomonadota</taxon>
        <taxon>Alphaproteobacteria</taxon>
        <taxon>Hyphomicrobiales</taxon>
        <taxon>Rhizobiaceae</taxon>
        <taxon>Gellertiella</taxon>
    </lineage>
</organism>
<reference evidence="2 3" key="1">
    <citation type="submission" date="2020-08" db="EMBL/GenBank/DDBJ databases">
        <title>Genomic Encyclopedia of Type Strains, Phase IV (KMG-IV): sequencing the most valuable type-strain genomes for metagenomic binning, comparative biology and taxonomic classification.</title>
        <authorList>
            <person name="Goeker M."/>
        </authorList>
    </citation>
    <scope>NUCLEOTIDE SEQUENCE [LARGE SCALE GENOMIC DNA]</scope>
    <source>
        <strain evidence="2 3">DSM 29853</strain>
    </source>
</reference>
<dbReference type="PANTHER" id="PTHR12526">
    <property type="entry name" value="GLYCOSYLTRANSFERASE"/>
    <property type="match status" value="1"/>
</dbReference>
<protein>
    <submittedName>
        <fullName evidence="2">Glycosyltransferase involved in cell wall biosynthesis</fullName>
    </submittedName>
</protein>
<dbReference type="PANTHER" id="PTHR12526:SF622">
    <property type="entry name" value="GLYCOSYLTRANSFERASE (GROUP I)"/>
    <property type="match status" value="1"/>
</dbReference>
<dbReference type="InterPro" id="IPR028098">
    <property type="entry name" value="Glyco_trans_4-like_N"/>
</dbReference>
<dbReference type="Proteomes" id="UP000528286">
    <property type="component" value="Unassembled WGS sequence"/>
</dbReference>
<evidence type="ECO:0000313" key="3">
    <source>
        <dbReference type="Proteomes" id="UP000528286"/>
    </source>
</evidence>
<evidence type="ECO:0000259" key="1">
    <source>
        <dbReference type="Pfam" id="PF13579"/>
    </source>
</evidence>
<dbReference type="SUPFAM" id="SSF53756">
    <property type="entry name" value="UDP-Glycosyltransferase/glycogen phosphorylase"/>
    <property type="match status" value="1"/>
</dbReference>
<feature type="domain" description="Glycosyltransferase subfamily 4-like N-terminal" evidence="1">
    <location>
        <begin position="18"/>
        <end position="116"/>
    </location>
</feature>
<comment type="caution">
    <text evidence="2">The sequence shown here is derived from an EMBL/GenBank/DDBJ whole genome shotgun (WGS) entry which is preliminary data.</text>
</comment>
<proteinExistence type="predicted"/>
<gene>
    <name evidence="2" type="ORF">GGR23_001391</name>
</gene>
<keyword evidence="2" id="KW-0808">Transferase</keyword>
<accession>A0A7W6J3P9</accession>
<name>A0A7W6J3P9_9HYPH</name>
<sequence>MLSYFFNVMQGETTDTLPRPDVVVGSSFHPLAALAGYFLAKRRKAAFVFEVRDLWPETIIAMGKISRNGPVAVVMRQWEKYLYKRAQRIITLLPSAHEYIGSLGIDSSKVRWLPNGAVITNFNHSADKVRGGPFTFMYFGSHGVANGLAPVIRAFAKVRKEYPALACRLRMVGSGPEKTALRELAESLSTGEDISFEPPVPKSAIPALAAEADAFVVNLRDLELYRYGISLNKMFEYMAAARPILFAGNPKNNMVKDALCGITVAPDDVDAISKGMVAMVQADPYILRTWGSNGRQYVIEHFDYQKLGHDFSRILDEAIANKADA</sequence>
<keyword evidence="3" id="KW-1185">Reference proteome</keyword>
<evidence type="ECO:0000313" key="2">
    <source>
        <dbReference type="EMBL" id="MBB4064214.1"/>
    </source>
</evidence>
<dbReference type="AlphaFoldDB" id="A0A7W6J3P9"/>
<dbReference type="GO" id="GO:0016757">
    <property type="term" value="F:glycosyltransferase activity"/>
    <property type="evidence" value="ECO:0007669"/>
    <property type="project" value="UniProtKB-ARBA"/>
</dbReference>
<dbReference type="Pfam" id="PF13579">
    <property type="entry name" value="Glyco_trans_4_4"/>
    <property type="match status" value="1"/>
</dbReference>
<dbReference type="EMBL" id="JACIEZ010000002">
    <property type="protein sequence ID" value="MBB4064214.1"/>
    <property type="molecule type" value="Genomic_DNA"/>
</dbReference>